<evidence type="ECO:0000256" key="1">
    <source>
        <dbReference type="SAM" id="Phobius"/>
    </source>
</evidence>
<comment type="caution">
    <text evidence="2">The sequence shown here is derived from an EMBL/GenBank/DDBJ whole genome shotgun (WGS) entry which is preliminary data.</text>
</comment>
<evidence type="ECO:0000313" key="2">
    <source>
        <dbReference type="EMBL" id="PPR00384.1"/>
    </source>
</evidence>
<protein>
    <submittedName>
        <fullName evidence="2">Uncharacterized protein</fullName>
    </submittedName>
</protein>
<dbReference type="Proteomes" id="UP000284842">
    <property type="component" value="Unassembled WGS sequence"/>
</dbReference>
<keyword evidence="1" id="KW-0472">Membrane</keyword>
<dbReference type="EMBL" id="NHTK01001313">
    <property type="protein sequence ID" value="PPR00384.1"/>
    <property type="molecule type" value="Genomic_DNA"/>
</dbReference>
<proteinExistence type="predicted"/>
<accession>A0A409YBK0</accession>
<organism evidence="2 3">
    <name type="scientific">Panaeolus cyanescens</name>
    <dbReference type="NCBI Taxonomy" id="181874"/>
    <lineage>
        <taxon>Eukaryota</taxon>
        <taxon>Fungi</taxon>
        <taxon>Dikarya</taxon>
        <taxon>Basidiomycota</taxon>
        <taxon>Agaricomycotina</taxon>
        <taxon>Agaricomycetes</taxon>
        <taxon>Agaricomycetidae</taxon>
        <taxon>Agaricales</taxon>
        <taxon>Agaricineae</taxon>
        <taxon>Galeropsidaceae</taxon>
        <taxon>Panaeolus</taxon>
    </lineage>
</organism>
<keyword evidence="1" id="KW-1133">Transmembrane helix</keyword>
<name>A0A409YBK0_9AGAR</name>
<gene>
    <name evidence="2" type="ORF">CVT24_004446</name>
</gene>
<dbReference type="InParanoid" id="A0A409YBK0"/>
<evidence type="ECO:0000313" key="3">
    <source>
        <dbReference type="Proteomes" id="UP000284842"/>
    </source>
</evidence>
<sequence length="191" mass="22077">MWDTIHRAEAMKRAAVHLEQLQNGVWKDNIEKGSKISRFENCQTSAIAIMKATYYRDIWVGNLFYLQSITYLVFAELLERIENSRQQRRTLLEDRTHLLAHPNHELDATLRSLLRDLDGQLTAHIRQLHSFGSSPPGFDVNIQSVTYQCLLDITLASEQFVHAIERRLARPTRSASLPSAWMHRIALRTAL</sequence>
<feature type="transmembrane region" description="Helical" evidence="1">
    <location>
        <begin position="58"/>
        <end position="78"/>
    </location>
</feature>
<reference evidence="2 3" key="1">
    <citation type="journal article" date="2018" name="Evol. Lett.">
        <title>Horizontal gene cluster transfer increased hallucinogenic mushroom diversity.</title>
        <authorList>
            <person name="Reynolds H.T."/>
            <person name="Vijayakumar V."/>
            <person name="Gluck-Thaler E."/>
            <person name="Korotkin H.B."/>
            <person name="Matheny P.B."/>
            <person name="Slot J.C."/>
        </authorList>
    </citation>
    <scope>NUCLEOTIDE SEQUENCE [LARGE SCALE GENOMIC DNA]</scope>
    <source>
        <strain evidence="2 3">2629</strain>
    </source>
</reference>
<dbReference type="AlphaFoldDB" id="A0A409YBK0"/>
<keyword evidence="1" id="KW-0812">Transmembrane</keyword>
<keyword evidence="3" id="KW-1185">Reference proteome</keyword>